<feature type="domain" description="Cation-transporting P-type ATPase N-terminal" evidence="2">
    <location>
        <begin position="3"/>
        <end position="77"/>
    </location>
</feature>
<dbReference type="InterPro" id="IPR023298">
    <property type="entry name" value="ATPase_P-typ_TM_dom_sf"/>
</dbReference>
<evidence type="ECO:0000259" key="2">
    <source>
        <dbReference type="SMART" id="SM00831"/>
    </source>
</evidence>
<keyword evidence="1" id="KW-0472">Membrane</keyword>
<keyword evidence="1" id="KW-1133">Transmembrane helix</keyword>
<dbReference type="EMBL" id="JAODUO010001066">
    <property type="protein sequence ID" value="KAK2171435.1"/>
    <property type="molecule type" value="Genomic_DNA"/>
</dbReference>
<sequence>MEDSHTKSVPEVLHYFKTDETTGLSDDQVKEALGKYGLNELPAEEGKSLWELVLEQFDDLLVKILLLAAVISFVSILSLFLAILFSSCHQLVCICV</sequence>
<gene>
    <name evidence="3" type="ORF">NP493_1067g00022</name>
</gene>
<comment type="caution">
    <text evidence="3">The sequence shown here is derived from an EMBL/GenBank/DDBJ whole genome shotgun (WGS) entry which is preliminary data.</text>
</comment>
<proteinExistence type="predicted"/>
<dbReference type="AlphaFoldDB" id="A0AAD9KIL6"/>
<keyword evidence="4" id="KW-1185">Reference proteome</keyword>
<organism evidence="3 4">
    <name type="scientific">Ridgeia piscesae</name>
    <name type="common">Tubeworm</name>
    <dbReference type="NCBI Taxonomy" id="27915"/>
    <lineage>
        <taxon>Eukaryota</taxon>
        <taxon>Metazoa</taxon>
        <taxon>Spiralia</taxon>
        <taxon>Lophotrochozoa</taxon>
        <taxon>Annelida</taxon>
        <taxon>Polychaeta</taxon>
        <taxon>Sedentaria</taxon>
        <taxon>Canalipalpata</taxon>
        <taxon>Sabellida</taxon>
        <taxon>Siboglinidae</taxon>
        <taxon>Ridgeia</taxon>
    </lineage>
</organism>
<name>A0AAD9KIL6_RIDPI</name>
<dbReference type="Gene3D" id="2.70.150.10">
    <property type="entry name" value="Calcium-transporting ATPase, cytoplasmic transduction domain A"/>
    <property type="match status" value="1"/>
</dbReference>
<keyword evidence="1" id="KW-0812">Transmembrane</keyword>
<dbReference type="SMART" id="SM00831">
    <property type="entry name" value="Cation_ATPase_N"/>
    <property type="match status" value="1"/>
</dbReference>
<accession>A0AAD9KIL6</accession>
<dbReference type="InterPro" id="IPR004014">
    <property type="entry name" value="ATPase_P-typ_cation-transptr_N"/>
</dbReference>
<evidence type="ECO:0000313" key="4">
    <source>
        <dbReference type="Proteomes" id="UP001209878"/>
    </source>
</evidence>
<evidence type="ECO:0000256" key="1">
    <source>
        <dbReference type="SAM" id="Phobius"/>
    </source>
</evidence>
<evidence type="ECO:0000313" key="3">
    <source>
        <dbReference type="EMBL" id="KAK2171435.1"/>
    </source>
</evidence>
<feature type="transmembrane region" description="Helical" evidence="1">
    <location>
        <begin position="64"/>
        <end position="85"/>
    </location>
</feature>
<dbReference type="Gene3D" id="1.20.1110.10">
    <property type="entry name" value="Calcium-transporting ATPase, transmembrane domain"/>
    <property type="match status" value="1"/>
</dbReference>
<dbReference type="SUPFAM" id="SSF81665">
    <property type="entry name" value="Calcium ATPase, transmembrane domain M"/>
    <property type="match status" value="1"/>
</dbReference>
<reference evidence="3" key="1">
    <citation type="journal article" date="2023" name="Mol. Biol. Evol.">
        <title>Third-Generation Sequencing Reveals the Adaptive Role of the Epigenome in Three Deep-Sea Polychaetes.</title>
        <authorList>
            <person name="Perez M."/>
            <person name="Aroh O."/>
            <person name="Sun Y."/>
            <person name="Lan Y."/>
            <person name="Juniper S.K."/>
            <person name="Young C.R."/>
            <person name="Angers B."/>
            <person name="Qian P.Y."/>
        </authorList>
    </citation>
    <scope>NUCLEOTIDE SEQUENCE</scope>
    <source>
        <strain evidence="3">R07B-5</strain>
    </source>
</reference>
<dbReference type="Pfam" id="PF00690">
    <property type="entry name" value="Cation_ATPase_N"/>
    <property type="match status" value="1"/>
</dbReference>
<protein>
    <recommendedName>
        <fullName evidence="2">Cation-transporting P-type ATPase N-terminal domain-containing protein</fullName>
    </recommendedName>
</protein>
<dbReference type="PANTHER" id="PTHR42861">
    <property type="entry name" value="CALCIUM-TRANSPORTING ATPASE"/>
    <property type="match status" value="1"/>
</dbReference>
<dbReference type="Proteomes" id="UP001209878">
    <property type="component" value="Unassembled WGS sequence"/>
</dbReference>